<dbReference type="Pfam" id="PF14577">
    <property type="entry name" value="SEO_C"/>
    <property type="match status" value="1"/>
</dbReference>
<evidence type="ECO:0008006" key="5">
    <source>
        <dbReference type="Google" id="ProtNLM"/>
    </source>
</evidence>
<feature type="domain" description="Sieve element occlusion N-terminal" evidence="1">
    <location>
        <begin position="4"/>
        <end position="167"/>
    </location>
</feature>
<sequence length="491" mass="56308">MEGKAPGVEIAHKTTMSILGKLSSYSWNAKAVLTLAAFALDYEDFLALPHLHSSHQLDESVEIPKHVPVTLKHLDLEKCGKTIGELNKIINYALAVMKDILDWSKPKHLKTSSILLYLVHACTKYNNIEDDPEDLSLYVGHTMECAYWIIITVVACRAQMCCLTSNEDVTQDLLPLAQKMIRMRGLGIVGLDTSRNLEKLFVRDTMQPLIDGSTNEMVSIDVLKKKNLLLFISSLNNIYMNDILDLMSIYDGMREKGDQYKIVWIPVVEQWTNNLQKKFEILRSKMPWYIVQYISTVAGIKFIKETFNNKPIVVVMNPQGDVENKNALFMIQQRGMDAFSFDPDQLCKNSVLMRPPGPYAIEEYTFFCGGKDDKWIEQFSKRVNVVSEDPLIEKENIFIELSRVGKGWKTHDFDEKIQKLLRPFKNESKWAVFVNNFSEATSNDGTTIMNVLEAFEEWKVNVHERGFEICFKQYHDRLLQIGPLPSTSKNV</sequence>
<dbReference type="GO" id="GO:0010088">
    <property type="term" value="P:phloem development"/>
    <property type="evidence" value="ECO:0007669"/>
    <property type="project" value="InterPro"/>
</dbReference>
<evidence type="ECO:0000313" key="3">
    <source>
        <dbReference type="EMBL" id="KAE8007878.1"/>
    </source>
</evidence>
<dbReference type="PANTHER" id="PTHR33232">
    <property type="entry name" value="PROTEIN SIEVE ELEMENT OCCLUSION B-LIKE"/>
    <property type="match status" value="1"/>
</dbReference>
<dbReference type="InterPro" id="IPR039299">
    <property type="entry name" value="SEOA"/>
</dbReference>
<dbReference type="Pfam" id="PF14576">
    <property type="entry name" value="SEO_N"/>
    <property type="match status" value="1"/>
</dbReference>
<dbReference type="Proteomes" id="UP000327013">
    <property type="component" value="Chromosome 2"/>
</dbReference>
<dbReference type="AlphaFoldDB" id="A0A5N6QMZ8"/>
<dbReference type="InterPro" id="IPR027942">
    <property type="entry name" value="SEO_N"/>
</dbReference>
<evidence type="ECO:0000313" key="4">
    <source>
        <dbReference type="Proteomes" id="UP000327013"/>
    </source>
</evidence>
<keyword evidence="4" id="KW-1185">Reference proteome</keyword>
<proteinExistence type="predicted"/>
<evidence type="ECO:0000259" key="2">
    <source>
        <dbReference type="Pfam" id="PF14577"/>
    </source>
</evidence>
<dbReference type="PANTHER" id="PTHR33232:SF18">
    <property type="entry name" value="PROTEIN SIEVE ELEMENT OCCLUSION B-LIKE"/>
    <property type="match status" value="1"/>
</dbReference>
<organism evidence="3 4">
    <name type="scientific">Carpinus fangiana</name>
    <dbReference type="NCBI Taxonomy" id="176857"/>
    <lineage>
        <taxon>Eukaryota</taxon>
        <taxon>Viridiplantae</taxon>
        <taxon>Streptophyta</taxon>
        <taxon>Embryophyta</taxon>
        <taxon>Tracheophyta</taxon>
        <taxon>Spermatophyta</taxon>
        <taxon>Magnoliopsida</taxon>
        <taxon>eudicotyledons</taxon>
        <taxon>Gunneridae</taxon>
        <taxon>Pentapetalae</taxon>
        <taxon>rosids</taxon>
        <taxon>fabids</taxon>
        <taxon>Fagales</taxon>
        <taxon>Betulaceae</taxon>
        <taxon>Carpinus</taxon>
    </lineage>
</organism>
<dbReference type="EMBL" id="CM017322">
    <property type="protein sequence ID" value="KAE8007878.1"/>
    <property type="molecule type" value="Genomic_DNA"/>
</dbReference>
<protein>
    <recommendedName>
        <fullName evidence="5">Sieve element occlusion N-terminal domain-containing protein</fullName>
    </recommendedName>
</protein>
<evidence type="ECO:0000259" key="1">
    <source>
        <dbReference type="Pfam" id="PF14576"/>
    </source>
</evidence>
<reference evidence="3 4" key="1">
    <citation type="submission" date="2019-06" db="EMBL/GenBank/DDBJ databases">
        <title>A chromosomal-level reference genome of Carpinus fangiana (Coryloideae, Betulaceae).</title>
        <authorList>
            <person name="Yang X."/>
            <person name="Wang Z."/>
            <person name="Zhang L."/>
            <person name="Hao G."/>
            <person name="Liu J."/>
            <person name="Yang Y."/>
        </authorList>
    </citation>
    <scope>NUCLEOTIDE SEQUENCE [LARGE SCALE GENOMIC DNA]</scope>
    <source>
        <strain evidence="3">Cfa_2016G</strain>
        <tissue evidence="3">Leaf</tissue>
    </source>
</reference>
<name>A0A5N6QMZ8_9ROSI</name>
<feature type="domain" description="Sieve element occlusion C-terminal" evidence="2">
    <location>
        <begin position="403"/>
        <end position="479"/>
    </location>
</feature>
<accession>A0A5N6QMZ8</accession>
<dbReference type="InterPro" id="IPR027944">
    <property type="entry name" value="SEO_C"/>
</dbReference>
<gene>
    <name evidence="3" type="ORF">FH972_004439</name>
</gene>
<dbReference type="OrthoDB" id="1433562at2759"/>